<dbReference type="InterPro" id="IPR037523">
    <property type="entry name" value="VOC_core"/>
</dbReference>
<gene>
    <name evidence="3" type="ORF">KK488_08485</name>
</gene>
<dbReference type="GO" id="GO:0004493">
    <property type="term" value="F:methylmalonyl-CoA epimerase activity"/>
    <property type="evidence" value="ECO:0007669"/>
    <property type="project" value="TreeGrafter"/>
</dbReference>
<keyword evidence="4" id="KW-1185">Reference proteome</keyword>
<dbReference type="SUPFAM" id="SSF54593">
    <property type="entry name" value="Glyoxalase/Bleomycin resistance protein/Dihydroxybiphenyl dioxygenase"/>
    <property type="match status" value="1"/>
</dbReference>
<dbReference type="PANTHER" id="PTHR43048:SF5">
    <property type="entry name" value="BLR5325 PROTEIN"/>
    <property type="match status" value="1"/>
</dbReference>
<dbReference type="Proteomes" id="UP001138757">
    <property type="component" value="Unassembled WGS sequence"/>
</dbReference>
<dbReference type="InterPro" id="IPR004360">
    <property type="entry name" value="Glyas_Fos-R_dOase_dom"/>
</dbReference>
<sequence length="139" mass="16041">MLIKRLDHVNIRTRDLPPVVAFYRDILELEERDPPSNLDKTMVRWMYDHKDDPIVHISTPGALSEHGVYDKITGTTGGLDHVAFQCIGFDALVERMKKHNVPWRENRVEVIKMTQVFIHDPTGVQIELNVFDQDPNPEG</sequence>
<dbReference type="PANTHER" id="PTHR43048">
    <property type="entry name" value="METHYLMALONYL-COA EPIMERASE"/>
    <property type="match status" value="1"/>
</dbReference>
<accession>A0A9X1DBP4</accession>
<dbReference type="AlphaFoldDB" id="A0A9X1DBP4"/>
<dbReference type="EMBL" id="JAHGAW010000005">
    <property type="protein sequence ID" value="MBT2186981.1"/>
    <property type="molecule type" value="Genomic_DNA"/>
</dbReference>
<dbReference type="GO" id="GO:0046491">
    <property type="term" value="P:L-methylmalonyl-CoA metabolic process"/>
    <property type="evidence" value="ECO:0007669"/>
    <property type="project" value="TreeGrafter"/>
</dbReference>
<dbReference type="GO" id="GO:0046872">
    <property type="term" value="F:metal ion binding"/>
    <property type="evidence" value="ECO:0007669"/>
    <property type="project" value="UniProtKB-KW"/>
</dbReference>
<feature type="domain" description="VOC" evidence="2">
    <location>
        <begin position="5"/>
        <end position="131"/>
    </location>
</feature>
<comment type="caution">
    <text evidence="3">The sequence shown here is derived from an EMBL/GenBank/DDBJ whole genome shotgun (WGS) entry which is preliminary data.</text>
</comment>
<dbReference type="InterPro" id="IPR051785">
    <property type="entry name" value="MMCE/EMCE_epimerase"/>
</dbReference>
<dbReference type="Gene3D" id="3.10.180.10">
    <property type="entry name" value="2,3-Dihydroxybiphenyl 1,2-Dioxygenase, domain 1"/>
    <property type="match status" value="1"/>
</dbReference>
<organism evidence="3 4">
    <name type="scientific">Sphingobium nicotianae</name>
    <dbReference type="NCBI Taxonomy" id="2782607"/>
    <lineage>
        <taxon>Bacteria</taxon>
        <taxon>Pseudomonadati</taxon>
        <taxon>Pseudomonadota</taxon>
        <taxon>Alphaproteobacteria</taxon>
        <taxon>Sphingomonadales</taxon>
        <taxon>Sphingomonadaceae</taxon>
        <taxon>Sphingobium</taxon>
    </lineage>
</organism>
<dbReference type="PROSITE" id="PS51819">
    <property type="entry name" value="VOC"/>
    <property type="match status" value="1"/>
</dbReference>
<dbReference type="InterPro" id="IPR029068">
    <property type="entry name" value="Glyas_Bleomycin-R_OHBP_Dase"/>
</dbReference>
<evidence type="ECO:0000313" key="3">
    <source>
        <dbReference type="EMBL" id="MBT2186981.1"/>
    </source>
</evidence>
<protein>
    <submittedName>
        <fullName evidence="3">VOC family protein</fullName>
    </submittedName>
</protein>
<evidence type="ECO:0000259" key="2">
    <source>
        <dbReference type="PROSITE" id="PS51819"/>
    </source>
</evidence>
<dbReference type="Pfam" id="PF00903">
    <property type="entry name" value="Glyoxalase"/>
    <property type="match status" value="1"/>
</dbReference>
<name>A0A9X1DBP4_9SPHN</name>
<evidence type="ECO:0000256" key="1">
    <source>
        <dbReference type="ARBA" id="ARBA00022723"/>
    </source>
</evidence>
<reference evidence="3" key="1">
    <citation type="submission" date="2021-05" db="EMBL/GenBank/DDBJ databases">
        <title>Genome of Sphingobium sp. strain.</title>
        <authorList>
            <person name="Fan R."/>
        </authorList>
    </citation>
    <scope>NUCLEOTIDE SEQUENCE</scope>
    <source>
        <strain evidence="3">H33</strain>
    </source>
</reference>
<evidence type="ECO:0000313" key="4">
    <source>
        <dbReference type="Proteomes" id="UP001138757"/>
    </source>
</evidence>
<proteinExistence type="predicted"/>
<dbReference type="RefSeq" id="WP_214622737.1">
    <property type="nucleotide sequence ID" value="NZ_JAHGAW010000005.1"/>
</dbReference>
<keyword evidence="1" id="KW-0479">Metal-binding</keyword>